<sequence length="123" mass="14327">MKCQPFANVKRTLYIGEKYSSSSTSSKILEEHHLFRHYFLDVTSDQKDQMNLAYSGIANGRKREVEKVRASFVQRPVPLPTRLISFFFFVEQNVTKDLCVSSRLWKMLTLSIIHSYEKMKSGV</sequence>
<comment type="caution">
    <text evidence="1">The sequence shown here is derived from an EMBL/GenBank/DDBJ whole genome shotgun (WGS) entry which is preliminary data.</text>
</comment>
<dbReference type="EMBL" id="JAWJWE010000036">
    <property type="protein sequence ID" value="KAK6628253.1"/>
    <property type="molecule type" value="Genomic_DNA"/>
</dbReference>
<evidence type="ECO:0000313" key="2">
    <source>
        <dbReference type="Proteomes" id="UP001372834"/>
    </source>
</evidence>
<gene>
    <name evidence="1" type="ORF">RUM43_002065</name>
</gene>
<reference evidence="1 2" key="1">
    <citation type="submission" date="2023-10" db="EMBL/GenBank/DDBJ databases">
        <title>Genomes of two closely related lineages of the louse Polyplax serrata with different host specificities.</title>
        <authorList>
            <person name="Martinu J."/>
            <person name="Tarabai H."/>
            <person name="Stefka J."/>
            <person name="Hypsa V."/>
        </authorList>
    </citation>
    <scope>NUCLEOTIDE SEQUENCE [LARGE SCALE GENOMIC DNA]</scope>
    <source>
        <strain evidence="1">HR10_N</strain>
    </source>
</reference>
<protein>
    <submittedName>
        <fullName evidence="1">Uncharacterized protein</fullName>
    </submittedName>
</protein>
<organism evidence="1 2">
    <name type="scientific">Polyplax serrata</name>
    <name type="common">Common mouse louse</name>
    <dbReference type="NCBI Taxonomy" id="468196"/>
    <lineage>
        <taxon>Eukaryota</taxon>
        <taxon>Metazoa</taxon>
        <taxon>Ecdysozoa</taxon>
        <taxon>Arthropoda</taxon>
        <taxon>Hexapoda</taxon>
        <taxon>Insecta</taxon>
        <taxon>Pterygota</taxon>
        <taxon>Neoptera</taxon>
        <taxon>Paraneoptera</taxon>
        <taxon>Psocodea</taxon>
        <taxon>Troctomorpha</taxon>
        <taxon>Phthiraptera</taxon>
        <taxon>Anoplura</taxon>
        <taxon>Polyplacidae</taxon>
        <taxon>Polyplax</taxon>
    </lineage>
</organism>
<name>A0AAN8RVN6_POLSC</name>
<accession>A0AAN8RVN6</accession>
<evidence type="ECO:0000313" key="1">
    <source>
        <dbReference type="EMBL" id="KAK6628253.1"/>
    </source>
</evidence>
<proteinExistence type="predicted"/>
<dbReference type="AlphaFoldDB" id="A0AAN8RVN6"/>
<dbReference type="Proteomes" id="UP001372834">
    <property type="component" value="Unassembled WGS sequence"/>
</dbReference>